<organism evidence="1">
    <name type="scientific">Staphylococcus capitis</name>
    <dbReference type="NCBI Taxonomy" id="29388"/>
    <lineage>
        <taxon>Bacteria</taxon>
        <taxon>Bacillati</taxon>
        <taxon>Bacillota</taxon>
        <taxon>Bacilli</taxon>
        <taxon>Bacillales</taxon>
        <taxon>Staphylococcaceae</taxon>
        <taxon>Staphylococcus</taxon>
    </lineage>
</organism>
<dbReference type="AlphaFoldDB" id="T1T0I9"/>
<evidence type="ECO:0000313" key="1">
    <source>
        <dbReference type="EMBL" id="AGT56838.1"/>
    </source>
</evidence>
<dbReference type="RefSeq" id="WP_002434105.1">
    <property type="nucleotide sequence ID" value="NZ_CZWH01000005.1"/>
</dbReference>
<dbReference type="EMBL" id="KF049201">
    <property type="protein sequence ID" value="AGT56838.1"/>
    <property type="molecule type" value="Genomic_DNA"/>
</dbReference>
<reference evidence="1" key="2">
    <citation type="submission" date="2013-05" db="EMBL/GenBank/DDBJ databases">
        <authorList>
            <person name="Simoes P.M."/>
            <person name="Lemriss H."/>
            <person name="Rasigade J.-P."/>
            <person name="Lemriss S."/>
            <person name="Laurent F."/>
        </authorList>
    </citation>
    <scope>NUCLEOTIDE SEQUENCE</scope>
    <source>
        <strain evidence="1">CR01</strain>
    </source>
</reference>
<name>T1T0I9_STACP</name>
<sequence>MKYEGEYFVKHTPSVPFIIISKNSKWNSVYLKTGPNPKRQKRNWKGGNN</sequence>
<proteinExistence type="predicted"/>
<reference evidence="1" key="1">
    <citation type="journal article" date="2013" name="Antimicrob. Agents Chemother.">
        <title>Characterization of a Novel Composite Staphylococcal Cassette Chromosome mec (SCCmec-SCCcad/ars/cop) in the Neonatal Sepsis-Associated Staphylococcus capitis Pulsotype NRCS-A.</title>
        <authorList>
            <person name="Martins Simoes P."/>
            <person name="Rasigade J.P."/>
            <person name="Lemriss H."/>
            <person name="Butin M."/>
            <person name="Ginevra C."/>
            <person name="Lemriss S."/>
            <person name="Goering R.V."/>
            <person name="Ibrahimi A."/>
            <person name="Picaud J.C."/>
            <person name="El Kabbaj S."/>
            <person name="Vandenesch F."/>
            <person name="Laurent F."/>
        </authorList>
    </citation>
    <scope>NUCLEOTIDE SEQUENCE</scope>
    <source>
        <strain evidence="1">CR01</strain>
    </source>
</reference>
<accession>T1T0I9</accession>
<protein>
    <submittedName>
        <fullName evidence="1">Uncharacterized protein</fullName>
    </submittedName>
</protein>